<dbReference type="NCBIfam" id="NF003952">
    <property type="entry name" value="PRK05450.1-5"/>
    <property type="match status" value="1"/>
</dbReference>
<accession>A0A511FJP7</accession>
<protein>
    <recommendedName>
        <fullName evidence="6">3-deoxy-manno-octulosonate cytidylyltransferase</fullName>
    </recommendedName>
</protein>
<dbReference type="GO" id="GO:0009103">
    <property type="term" value="P:lipopolysaccharide biosynthetic process"/>
    <property type="evidence" value="ECO:0007669"/>
    <property type="project" value="UniProtKB-KW"/>
</dbReference>
<dbReference type="NCBIfam" id="NF003948">
    <property type="entry name" value="PRK05450.1-1"/>
    <property type="match status" value="1"/>
</dbReference>
<dbReference type="Gene3D" id="3.90.550.10">
    <property type="entry name" value="Spore Coat Polysaccharide Biosynthesis Protein SpsA, Chain A"/>
    <property type="match status" value="1"/>
</dbReference>
<dbReference type="AlphaFoldDB" id="A0A511FJP7"/>
<dbReference type="PANTHER" id="PTHR42866">
    <property type="entry name" value="3-DEOXY-MANNO-OCTULOSONATE CYTIDYLYLTRANSFERASE"/>
    <property type="match status" value="1"/>
</dbReference>
<evidence type="ECO:0000256" key="2">
    <source>
        <dbReference type="ARBA" id="ARBA00022695"/>
    </source>
</evidence>
<gene>
    <name evidence="4" type="ORF">ATR01nite_05340</name>
</gene>
<proteinExistence type="predicted"/>
<organism evidence="4 5">
    <name type="scientific">Acetobacter tropicalis</name>
    <dbReference type="NCBI Taxonomy" id="104102"/>
    <lineage>
        <taxon>Bacteria</taxon>
        <taxon>Pseudomonadati</taxon>
        <taxon>Pseudomonadota</taxon>
        <taxon>Alphaproteobacteria</taxon>
        <taxon>Acetobacterales</taxon>
        <taxon>Acetobacteraceae</taxon>
        <taxon>Acetobacter</taxon>
    </lineage>
</organism>
<sequence length="327" mass="35002">MGTTVEPTALQIQAVAMLSNTAAAALLRNTLSIVGAASSCCVWRAAFLNYVPLRVKQVTALVTQHRFHSVSKAIFRAELQSKLMATPLVIIPARLASTRLPGKPLADIAGKPMIIRVLEAALAADIGPVVVAAAEQSICDTVQAAGGNSVLTDPALPSGSDRVWHATQQIDPQGKHDLIINLQGDLPTFPPTALHAILKPLAEPWVDLATLVTPILSEEEKLTSSVVKVACDFPGNATTAPALYFSRMPLPWGEGPLWHHVGVYGWRRDALQRFVSLPESGLEKREKLEQLRALEAGMRIGCAKIDIAPFGVDTPADLERARQAFGA</sequence>
<dbReference type="InterPro" id="IPR029044">
    <property type="entry name" value="Nucleotide-diphossugar_trans"/>
</dbReference>
<keyword evidence="2" id="KW-0548">Nucleotidyltransferase</keyword>
<dbReference type="InterPro" id="IPR003329">
    <property type="entry name" value="Cytidylyl_trans"/>
</dbReference>
<dbReference type="PANTHER" id="PTHR42866:SF2">
    <property type="entry name" value="3-DEOXY-MANNO-OCTULOSONATE CYTIDYLYLTRANSFERASE, MITOCHONDRIAL"/>
    <property type="match status" value="1"/>
</dbReference>
<evidence type="ECO:0000313" key="5">
    <source>
        <dbReference type="Proteomes" id="UP000321800"/>
    </source>
</evidence>
<dbReference type="Proteomes" id="UP000321800">
    <property type="component" value="Unassembled WGS sequence"/>
</dbReference>
<dbReference type="CDD" id="cd02517">
    <property type="entry name" value="CMP-KDO-Synthetase"/>
    <property type="match status" value="1"/>
</dbReference>
<dbReference type="EMBL" id="BJVR01000003">
    <property type="protein sequence ID" value="GEL49459.1"/>
    <property type="molecule type" value="Genomic_DNA"/>
</dbReference>
<evidence type="ECO:0000256" key="1">
    <source>
        <dbReference type="ARBA" id="ARBA00022679"/>
    </source>
</evidence>
<evidence type="ECO:0000256" key="3">
    <source>
        <dbReference type="ARBA" id="ARBA00022985"/>
    </source>
</evidence>
<comment type="caution">
    <text evidence="4">The sequence shown here is derived from an EMBL/GenBank/DDBJ whole genome shotgun (WGS) entry which is preliminary data.</text>
</comment>
<dbReference type="SUPFAM" id="SSF53448">
    <property type="entry name" value="Nucleotide-diphospho-sugar transferases"/>
    <property type="match status" value="1"/>
</dbReference>
<keyword evidence="1" id="KW-0808">Transferase</keyword>
<dbReference type="NCBIfam" id="TIGR00466">
    <property type="entry name" value="kdsB"/>
    <property type="match status" value="1"/>
</dbReference>
<dbReference type="InterPro" id="IPR004528">
    <property type="entry name" value="KdsB"/>
</dbReference>
<dbReference type="GO" id="GO:0005829">
    <property type="term" value="C:cytosol"/>
    <property type="evidence" value="ECO:0007669"/>
    <property type="project" value="TreeGrafter"/>
</dbReference>
<keyword evidence="3" id="KW-0448">Lipopolysaccharide biosynthesis</keyword>
<reference evidence="4 5" key="1">
    <citation type="submission" date="2019-07" db="EMBL/GenBank/DDBJ databases">
        <title>Whole genome shotgun sequence of Acetobacter tropicalis NBRC 16470.</title>
        <authorList>
            <person name="Hosoyama A."/>
            <person name="Uohara A."/>
            <person name="Ohji S."/>
            <person name="Ichikawa N."/>
        </authorList>
    </citation>
    <scope>NUCLEOTIDE SEQUENCE [LARGE SCALE GENOMIC DNA]</scope>
    <source>
        <strain evidence="4 5">NBRC 16470</strain>
    </source>
</reference>
<evidence type="ECO:0000313" key="4">
    <source>
        <dbReference type="EMBL" id="GEL49459.1"/>
    </source>
</evidence>
<dbReference type="GO" id="GO:0008690">
    <property type="term" value="F:3-deoxy-manno-octulosonate cytidylyltransferase activity"/>
    <property type="evidence" value="ECO:0007669"/>
    <property type="project" value="InterPro"/>
</dbReference>
<dbReference type="Pfam" id="PF02348">
    <property type="entry name" value="CTP_transf_3"/>
    <property type="match status" value="1"/>
</dbReference>
<name>A0A511FJP7_9PROT</name>
<evidence type="ECO:0008006" key="6">
    <source>
        <dbReference type="Google" id="ProtNLM"/>
    </source>
</evidence>